<name>A0A0P9TYM7_PSEAV</name>
<evidence type="ECO:0000313" key="2">
    <source>
        <dbReference type="EMBL" id="KPX77088.1"/>
    </source>
</evidence>
<keyword evidence="1" id="KW-0812">Transmembrane</keyword>
<organism evidence="2 3">
    <name type="scientific">Pseudomonas amygdali pv. lachrymans</name>
    <name type="common">Pseudomonas syringae pv. lachrymans</name>
    <dbReference type="NCBI Taxonomy" id="53707"/>
    <lineage>
        <taxon>Bacteria</taxon>
        <taxon>Pseudomonadati</taxon>
        <taxon>Pseudomonadota</taxon>
        <taxon>Gammaproteobacteria</taxon>
        <taxon>Pseudomonadales</taxon>
        <taxon>Pseudomonadaceae</taxon>
        <taxon>Pseudomonas</taxon>
        <taxon>Pseudomonas amygdali</taxon>
    </lineage>
</organism>
<gene>
    <name evidence="2" type="ORF">ALO35_200218</name>
</gene>
<protein>
    <submittedName>
        <fullName evidence="2">Uncharacterized protein</fullName>
    </submittedName>
</protein>
<accession>A0A0P9TYM7</accession>
<sequence>MNKFLSPPTSAALRCERRQPGLLGGGHQTFPSGSASSFYMSLAPFAGTYETNDYNAALYLVYQLSSPDEQMSPDTYKSKALLLYKLIQNLKYATDVSVEALQSLQEAAANIPGIGSLMFSGGNLPGTIASAAGVAMSASKAQKVTDLLDMTSSQKAKLHEWANSRGSPGAQSASRTFKGSINIISKNNKLFFEIPITAVGQHYKILGEVHNSVAHLPLKNTKAALNQLAHLHEGGATGALKLLGGKTAGGILAVGPQVLLDLSDSSTPKEFYNKSVYSQPTNIASAAAGMAGGAFVTVAFTAASLGAAPLTLVLLVGWGAGLGVQALIVNKGWDKDLGNMLKL</sequence>
<dbReference type="Proteomes" id="UP000050265">
    <property type="component" value="Unassembled WGS sequence"/>
</dbReference>
<dbReference type="AlphaFoldDB" id="A0A0P9TYM7"/>
<keyword evidence="1" id="KW-0472">Membrane</keyword>
<evidence type="ECO:0000313" key="3">
    <source>
        <dbReference type="Proteomes" id="UP000050265"/>
    </source>
</evidence>
<feature type="transmembrane region" description="Helical" evidence="1">
    <location>
        <begin position="283"/>
        <end position="305"/>
    </location>
</feature>
<feature type="transmembrane region" description="Helical" evidence="1">
    <location>
        <begin position="312"/>
        <end position="333"/>
    </location>
</feature>
<evidence type="ECO:0000256" key="1">
    <source>
        <dbReference type="SAM" id="Phobius"/>
    </source>
</evidence>
<keyword evidence="1" id="KW-1133">Transmembrane helix</keyword>
<dbReference type="EMBL" id="LJQP01000032">
    <property type="protein sequence ID" value="KPX77088.1"/>
    <property type="molecule type" value="Genomic_DNA"/>
</dbReference>
<proteinExistence type="predicted"/>
<comment type="caution">
    <text evidence="2">The sequence shown here is derived from an EMBL/GenBank/DDBJ whole genome shotgun (WGS) entry which is preliminary data.</text>
</comment>
<reference evidence="2 3" key="1">
    <citation type="submission" date="2015-09" db="EMBL/GenBank/DDBJ databases">
        <title>Genome announcement of multiple Pseudomonas syringae strains.</title>
        <authorList>
            <person name="Thakur S."/>
            <person name="Wang P.W."/>
            <person name="Gong Y."/>
            <person name="Weir B.S."/>
            <person name="Guttman D.S."/>
        </authorList>
    </citation>
    <scope>NUCLEOTIDE SEQUENCE [LARGE SCALE GENOMIC DNA]</scope>
    <source>
        <strain evidence="2 3">ICMP3507</strain>
    </source>
</reference>
<dbReference type="PATRIC" id="fig|53707.9.peg.351"/>